<evidence type="ECO:0000256" key="5">
    <source>
        <dbReference type="ARBA" id="ARBA00023137"/>
    </source>
</evidence>
<evidence type="ECO:0000313" key="16">
    <source>
        <dbReference type="Proteomes" id="UP000659654"/>
    </source>
</evidence>
<evidence type="ECO:0000313" key="13">
    <source>
        <dbReference type="EMBL" id="CAD5231613.1"/>
    </source>
</evidence>
<dbReference type="CDD" id="cd00192">
    <property type="entry name" value="PTKc"/>
    <property type="match status" value="1"/>
</dbReference>
<dbReference type="SMART" id="SM00252">
    <property type="entry name" value="SH2"/>
    <property type="match status" value="1"/>
</dbReference>
<evidence type="ECO:0000256" key="1">
    <source>
        <dbReference type="ARBA" id="ARBA00022679"/>
    </source>
</evidence>
<feature type="region of interest" description="Disordered" evidence="10">
    <location>
        <begin position="87"/>
        <end position="106"/>
    </location>
</feature>
<dbReference type="WBParaSite" id="BXY_0373000.1">
    <property type="protein sequence ID" value="BXY_0373000.1"/>
    <property type="gene ID" value="BXY_0373000"/>
</dbReference>
<evidence type="ECO:0000256" key="8">
    <source>
        <dbReference type="PROSITE-ProRule" id="PRU10141"/>
    </source>
</evidence>
<dbReference type="EC" id="2.7.10.2" evidence="9"/>
<dbReference type="eggNOG" id="KOG0194">
    <property type="taxonomic scope" value="Eukaryota"/>
</dbReference>
<feature type="domain" description="Protein kinase" evidence="12">
    <location>
        <begin position="271"/>
        <end position="539"/>
    </location>
</feature>
<dbReference type="InterPro" id="IPR017441">
    <property type="entry name" value="Protein_kinase_ATP_BS"/>
</dbReference>
<comment type="catalytic activity">
    <reaction evidence="6 9">
        <text>L-tyrosyl-[protein] + ATP = O-phospho-L-tyrosyl-[protein] + ADP + H(+)</text>
        <dbReference type="Rhea" id="RHEA:10596"/>
        <dbReference type="Rhea" id="RHEA-COMP:10136"/>
        <dbReference type="Rhea" id="RHEA-COMP:20101"/>
        <dbReference type="ChEBI" id="CHEBI:15378"/>
        <dbReference type="ChEBI" id="CHEBI:30616"/>
        <dbReference type="ChEBI" id="CHEBI:46858"/>
        <dbReference type="ChEBI" id="CHEBI:61978"/>
        <dbReference type="ChEBI" id="CHEBI:456216"/>
        <dbReference type="EC" id="2.7.10.2"/>
    </reaction>
</comment>
<evidence type="ECO:0000313" key="14">
    <source>
        <dbReference type="EMBL" id="CAG9122867.1"/>
    </source>
</evidence>
<keyword evidence="2 8" id="KW-0547">Nucleotide-binding</keyword>
<keyword evidence="3 9" id="KW-0418">Kinase</keyword>
<dbReference type="InterPro" id="IPR036860">
    <property type="entry name" value="SH2_dom_sf"/>
</dbReference>
<feature type="compositionally biased region" description="Basic and acidic residues" evidence="10">
    <location>
        <begin position="577"/>
        <end position="605"/>
    </location>
</feature>
<dbReference type="InterPro" id="IPR000980">
    <property type="entry name" value="SH2"/>
</dbReference>
<feature type="domain" description="SH2" evidence="11">
    <location>
        <begin position="163"/>
        <end position="259"/>
    </location>
</feature>
<accession>A0A1I7RSM6</accession>
<dbReference type="PROSITE" id="PS50001">
    <property type="entry name" value="SH2"/>
    <property type="match status" value="1"/>
</dbReference>
<dbReference type="InterPro" id="IPR050198">
    <property type="entry name" value="Non-receptor_tyrosine_kinases"/>
</dbReference>
<dbReference type="InterPro" id="IPR035849">
    <property type="entry name" value="Fes/Fps/Fer_SH2"/>
</dbReference>
<dbReference type="PANTHER" id="PTHR24418">
    <property type="entry name" value="TYROSINE-PROTEIN KINASE"/>
    <property type="match status" value="1"/>
</dbReference>
<dbReference type="PRINTS" id="PR00109">
    <property type="entry name" value="TYRKINASE"/>
</dbReference>
<evidence type="ECO:0000313" key="17">
    <source>
        <dbReference type="WBParaSite" id="BXY_0373000.1"/>
    </source>
</evidence>
<reference evidence="17" key="1">
    <citation type="submission" date="2016-11" db="UniProtKB">
        <authorList>
            <consortium name="WormBaseParasite"/>
        </authorList>
    </citation>
    <scope>IDENTIFICATION</scope>
</reference>
<dbReference type="Proteomes" id="UP000095284">
    <property type="component" value="Unplaced"/>
</dbReference>
<dbReference type="Gene3D" id="1.10.510.10">
    <property type="entry name" value="Transferase(Phosphotransferase) domain 1"/>
    <property type="match status" value="1"/>
</dbReference>
<dbReference type="GO" id="GO:0005524">
    <property type="term" value="F:ATP binding"/>
    <property type="evidence" value="ECO:0007669"/>
    <property type="project" value="UniProtKB-UniRule"/>
</dbReference>
<keyword evidence="4 8" id="KW-0067">ATP-binding</keyword>
<dbReference type="InterPro" id="IPR011009">
    <property type="entry name" value="Kinase-like_dom_sf"/>
</dbReference>
<dbReference type="PROSITE" id="PS00109">
    <property type="entry name" value="PROTEIN_KINASE_TYR"/>
    <property type="match status" value="1"/>
</dbReference>
<reference evidence="14" key="2">
    <citation type="submission" date="2020-08" db="EMBL/GenBank/DDBJ databases">
        <authorList>
            <person name="Kikuchi T."/>
        </authorList>
    </citation>
    <scope>NUCLEOTIDE SEQUENCE</scope>
    <source>
        <strain evidence="13">Ka4C1</strain>
    </source>
</reference>
<keyword evidence="16" id="KW-1185">Reference proteome</keyword>
<evidence type="ECO:0000256" key="7">
    <source>
        <dbReference type="PROSITE-ProRule" id="PRU00191"/>
    </source>
</evidence>
<dbReference type="EMBL" id="CAJFDI010000005">
    <property type="protein sequence ID" value="CAD5231613.1"/>
    <property type="molecule type" value="Genomic_DNA"/>
</dbReference>
<dbReference type="EMBL" id="CAJFCV020000005">
    <property type="protein sequence ID" value="CAG9122867.1"/>
    <property type="molecule type" value="Genomic_DNA"/>
</dbReference>
<dbReference type="Proteomes" id="UP000659654">
    <property type="component" value="Unassembled WGS sequence"/>
</dbReference>
<evidence type="ECO:0000313" key="15">
    <source>
        <dbReference type="Proteomes" id="UP000095284"/>
    </source>
</evidence>
<evidence type="ECO:0000256" key="3">
    <source>
        <dbReference type="ARBA" id="ARBA00022777"/>
    </source>
</evidence>
<dbReference type="Pfam" id="PF00017">
    <property type="entry name" value="SH2"/>
    <property type="match status" value="1"/>
</dbReference>
<dbReference type="SMART" id="SM00219">
    <property type="entry name" value="TyrKc"/>
    <property type="match status" value="1"/>
</dbReference>
<dbReference type="AlphaFoldDB" id="A0A1I7RSM6"/>
<evidence type="ECO:0000256" key="6">
    <source>
        <dbReference type="ARBA" id="ARBA00051245"/>
    </source>
</evidence>
<keyword evidence="1 9" id="KW-0808">Transferase</keyword>
<dbReference type="Proteomes" id="UP000582659">
    <property type="component" value="Unassembled WGS sequence"/>
</dbReference>
<dbReference type="InterPro" id="IPR000719">
    <property type="entry name" value="Prot_kinase_dom"/>
</dbReference>
<dbReference type="SUPFAM" id="SSF56112">
    <property type="entry name" value="Protein kinase-like (PK-like)"/>
    <property type="match status" value="1"/>
</dbReference>
<gene>
    <name evidence="13" type="ORF">BXYJ_LOCUS11709</name>
</gene>
<evidence type="ECO:0000256" key="9">
    <source>
        <dbReference type="RuleBase" id="RU362096"/>
    </source>
</evidence>
<evidence type="ECO:0000259" key="11">
    <source>
        <dbReference type="PROSITE" id="PS50001"/>
    </source>
</evidence>
<comment type="similarity">
    <text evidence="9">Belongs to the protein kinase superfamily. Tyr protein kinase family.</text>
</comment>
<dbReference type="InterPro" id="IPR020635">
    <property type="entry name" value="Tyr_kinase_cat_dom"/>
</dbReference>
<dbReference type="Gene3D" id="3.30.505.10">
    <property type="entry name" value="SH2 domain"/>
    <property type="match status" value="1"/>
</dbReference>
<dbReference type="SUPFAM" id="SSF55550">
    <property type="entry name" value="SH2 domain"/>
    <property type="match status" value="1"/>
</dbReference>
<sequence>MAQKKPEEENVGYQRRIKIKLPGDVKIGFDPFENPATLLPIDDSFRQIPYPVDKNGHIMLSGGDPNFVDGIATVPAEKPEDVKNKEYQPLPVDIPPPTPAGTTNNKTNKIEAVTNAPEQPETPEAPNKVDLPTVSMDESGQEDLEEKVVQKDVGEDGITEQDYHHGLLPREDVDKLLSKPGDFLLRVTELNAGDTGTSCITTRPVAAGGQIQTFILKKEKGKLFLTEPVGFDSIVDLVNHYMKTKKIFGRPSCQLLRPICRQEWEFYQDQVKCIKPIGNGAYGQVYYGKLTLKSSPKPVDVAVKQMKLSMMNRDKIEDIMREARLMRMMIHDNIVRCLGVCADQEPLMIVIEYVAGGALDAYLRTNGPRISIYERVSMCLDAARGLSHVHKMGIIHRDVAARNCLYTRNCLKISDFGLSRQAAIYKADPAERCPIKYLAPEVFISHTYTCQSDVWAYGVLMYEIFSNGAEPYARKTPPQVKQIVLTQGSLLGPPSWAPDYVKTIMSECFVKHPSIRAKFGNIVKTFVAVRAAEQKHADVMLAMKMARKKGKPTNKPIAPKAKPGPSNSQRKVKKKKEKDMNRTQETREEGDVSSKKLKQVKDKRPSKNKKARKTKPKHH</sequence>
<proteinExistence type="inferred from homology"/>
<dbReference type="PROSITE" id="PS00107">
    <property type="entry name" value="PROTEIN_KINASE_ATP"/>
    <property type="match status" value="1"/>
</dbReference>
<evidence type="ECO:0000259" key="12">
    <source>
        <dbReference type="PROSITE" id="PS50011"/>
    </source>
</evidence>
<dbReference type="CDD" id="cd10361">
    <property type="entry name" value="SH2_Fps_family"/>
    <property type="match status" value="1"/>
</dbReference>
<dbReference type="InterPro" id="IPR008266">
    <property type="entry name" value="Tyr_kinase_AS"/>
</dbReference>
<organism evidence="15 17">
    <name type="scientific">Bursaphelenchus xylophilus</name>
    <name type="common">Pinewood nematode worm</name>
    <name type="synonym">Aphelenchoides xylophilus</name>
    <dbReference type="NCBI Taxonomy" id="6326"/>
    <lineage>
        <taxon>Eukaryota</taxon>
        <taxon>Metazoa</taxon>
        <taxon>Ecdysozoa</taxon>
        <taxon>Nematoda</taxon>
        <taxon>Chromadorea</taxon>
        <taxon>Rhabditida</taxon>
        <taxon>Tylenchina</taxon>
        <taxon>Tylenchomorpha</taxon>
        <taxon>Aphelenchoidea</taxon>
        <taxon>Aphelenchoididae</taxon>
        <taxon>Bursaphelenchus</taxon>
    </lineage>
</organism>
<feature type="region of interest" description="Disordered" evidence="10">
    <location>
        <begin position="547"/>
        <end position="619"/>
    </location>
</feature>
<dbReference type="PROSITE" id="PS50011">
    <property type="entry name" value="PROTEIN_KINASE_DOM"/>
    <property type="match status" value="1"/>
</dbReference>
<feature type="binding site" evidence="8">
    <location>
        <position position="304"/>
    </location>
    <ligand>
        <name>ATP</name>
        <dbReference type="ChEBI" id="CHEBI:30616"/>
    </ligand>
</feature>
<evidence type="ECO:0000256" key="4">
    <source>
        <dbReference type="ARBA" id="ARBA00022840"/>
    </source>
</evidence>
<dbReference type="Pfam" id="PF07714">
    <property type="entry name" value="PK_Tyr_Ser-Thr"/>
    <property type="match status" value="1"/>
</dbReference>
<dbReference type="GO" id="GO:0004715">
    <property type="term" value="F:non-membrane spanning protein tyrosine kinase activity"/>
    <property type="evidence" value="ECO:0007669"/>
    <property type="project" value="UniProtKB-EC"/>
</dbReference>
<feature type="region of interest" description="Disordered" evidence="10">
    <location>
        <begin position="114"/>
        <end position="145"/>
    </location>
</feature>
<dbReference type="SMR" id="A0A1I7RSM6"/>
<dbReference type="OrthoDB" id="5863037at2759"/>
<name>A0A1I7RSM6_BURXY</name>
<evidence type="ECO:0000256" key="10">
    <source>
        <dbReference type="SAM" id="MobiDB-lite"/>
    </source>
</evidence>
<keyword evidence="5 9" id="KW-0829">Tyrosine-protein kinase</keyword>
<dbReference type="InterPro" id="IPR001245">
    <property type="entry name" value="Ser-Thr/Tyr_kinase_cat_dom"/>
</dbReference>
<keyword evidence="7" id="KW-0727">SH2 domain</keyword>
<feature type="compositionally biased region" description="Basic residues" evidence="10">
    <location>
        <begin position="606"/>
        <end position="619"/>
    </location>
</feature>
<evidence type="ECO:0000256" key="2">
    <source>
        <dbReference type="ARBA" id="ARBA00022741"/>
    </source>
</evidence>
<protein>
    <recommendedName>
        <fullName evidence="9">Tyrosine-protein kinase</fullName>
        <ecNumber evidence="9">2.7.10.2</ecNumber>
    </recommendedName>
</protein>